<dbReference type="AlphaFoldDB" id="A0AAD9SNT9"/>
<dbReference type="Proteomes" id="UP001265746">
    <property type="component" value="Unassembled WGS sequence"/>
</dbReference>
<comment type="caution">
    <text evidence="1">The sequence shown here is derived from an EMBL/GenBank/DDBJ whole genome shotgun (WGS) entry which is preliminary data.</text>
</comment>
<proteinExistence type="predicted"/>
<dbReference type="PANTHER" id="PTHR40518:SF1">
    <property type="entry name" value="ACETOACETATE DECARBOXYLASE"/>
    <property type="match status" value="1"/>
</dbReference>
<dbReference type="SUPFAM" id="SSF160104">
    <property type="entry name" value="Acetoacetate decarboxylase-like"/>
    <property type="match status" value="1"/>
</dbReference>
<reference evidence="1" key="1">
    <citation type="submission" date="2023-06" db="EMBL/GenBank/DDBJ databases">
        <authorList>
            <person name="Noh H."/>
        </authorList>
    </citation>
    <scope>NUCLEOTIDE SEQUENCE</scope>
    <source>
        <strain evidence="1">DUCC20226</strain>
    </source>
</reference>
<organism evidence="1 2">
    <name type="scientific">Phomopsis amygdali</name>
    <name type="common">Fusicoccum amygdali</name>
    <dbReference type="NCBI Taxonomy" id="1214568"/>
    <lineage>
        <taxon>Eukaryota</taxon>
        <taxon>Fungi</taxon>
        <taxon>Dikarya</taxon>
        <taxon>Ascomycota</taxon>
        <taxon>Pezizomycotina</taxon>
        <taxon>Sordariomycetes</taxon>
        <taxon>Sordariomycetidae</taxon>
        <taxon>Diaporthales</taxon>
        <taxon>Diaporthaceae</taxon>
        <taxon>Diaporthe</taxon>
    </lineage>
</organism>
<dbReference type="InterPro" id="IPR023375">
    <property type="entry name" value="ADC_dom_sf"/>
</dbReference>
<protein>
    <submittedName>
        <fullName evidence="1">Uncharacterized protein</fullName>
    </submittedName>
</protein>
<evidence type="ECO:0000313" key="2">
    <source>
        <dbReference type="Proteomes" id="UP001265746"/>
    </source>
</evidence>
<dbReference type="EMBL" id="JAUJFL010000002">
    <property type="protein sequence ID" value="KAK2611729.1"/>
    <property type="molecule type" value="Genomic_DNA"/>
</dbReference>
<evidence type="ECO:0000313" key="1">
    <source>
        <dbReference type="EMBL" id="KAK2611729.1"/>
    </source>
</evidence>
<dbReference type="Gene3D" id="2.40.400.10">
    <property type="entry name" value="Acetoacetate decarboxylase-like"/>
    <property type="match status" value="1"/>
</dbReference>
<sequence length="284" mass="32028">MDDVSIQKAPAPWRCTAEVYAAYFHSGPRSKTADEMGTIAYSPLEKEAHFASPEAGHFAGGVGSFMLVRYSDTPVGHYDELVIIPGAYTYRVQDKKGKWVEKKNPRVTRIYVSQKHTLFNGRHNWNIPKHLARFDWKDLPNGAKQCKVYPHDTIGDEAEVSASTTPFFQASFKTIPYVPAFPMSTKWFKYLGVDTALVQPPVPQGKAAEVVGTEQWCKCAMAQAASRTHVGWMDLSQRDDDGKLTGLFENFWPGMGRWQLGVRMDHADLDIPEGQYWRVPRANL</sequence>
<keyword evidence="2" id="KW-1185">Reference proteome</keyword>
<dbReference type="PANTHER" id="PTHR40518">
    <property type="entry name" value="ACETOACETATE DECARBOXYLASE"/>
    <property type="match status" value="1"/>
</dbReference>
<accession>A0AAD9SNT9</accession>
<name>A0AAD9SNT9_PHOAM</name>
<gene>
    <name evidence="1" type="ORF">N8I77_005053</name>
</gene>